<dbReference type="Pfam" id="PF04542">
    <property type="entry name" value="Sigma70_r2"/>
    <property type="match status" value="1"/>
</dbReference>
<dbReference type="AlphaFoldDB" id="A0A3E2BQ51"/>
<comment type="caution">
    <text evidence="7">The sequence shown here is derived from an EMBL/GenBank/DDBJ whole genome shotgun (WGS) entry which is preliminary data.</text>
</comment>
<reference evidence="7 8" key="1">
    <citation type="submission" date="2018-08" db="EMBL/GenBank/DDBJ databases">
        <title>Genome analysis of the thermophilic bacterium of the candidate phylum Aminicenantes from deep subsurface aquifer revealed its physiology and ecological role.</title>
        <authorList>
            <person name="Kadnikov V.V."/>
            <person name="Mardanov A.V."/>
            <person name="Beletsky A.V."/>
            <person name="Karnachuk O.V."/>
            <person name="Ravin N.V."/>
        </authorList>
    </citation>
    <scope>NUCLEOTIDE SEQUENCE [LARGE SCALE GENOMIC DNA]</scope>
    <source>
        <strain evidence="7">BY38</strain>
    </source>
</reference>
<dbReference type="Gene3D" id="1.10.10.10">
    <property type="entry name" value="Winged helix-like DNA-binding domain superfamily/Winged helix DNA-binding domain"/>
    <property type="match status" value="1"/>
</dbReference>
<evidence type="ECO:0000256" key="4">
    <source>
        <dbReference type="ARBA" id="ARBA00023163"/>
    </source>
</evidence>
<comment type="similarity">
    <text evidence="1">Belongs to the sigma-70 factor family. ECF subfamily.</text>
</comment>
<evidence type="ECO:0000259" key="6">
    <source>
        <dbReference type="Pfam" id="PF08281"/>
    </source>
</evidence>
<evidence type="ECO:0000256" key="3">
    <source>
        <dbReference type="ARBA" id="ARBA00023082"/>
    </source>
</evidence>
<keyword evidence="3" id="KW-0731">Sigma factor</keyword>
<proteinExistence type="inferred from homology"/>
<evidence type="ECO:0000313" key="7">
    <source>
        <dbReference type="EMBL" id="RFT16831.1"/>
    </source>
</evidence>
<gene>
    <name evidence="7" type="ORF">OP8BY_0773</name>
</gene>
<dbReference type="Proteomes" id="UP000257323">
    <property type="component" value="Unassembled WGS sequence"/>
</dbReference>
<dbReference type="SUPFAM" id="SSF88946">
    <property type="entry name" value="Sigma2 domain of RNA polymerase sigma factors"/>
    <property type="match status" value="1"/>
</dbReference>
<dbReference type="Gene3D" id="1.10.1740.10">
    <property type="match status" value="1"/>
</dbReference>
<dbReference type="InterPro" id="IPR013325">
    <property type="entry name" value="RNA_pol_sigma_r2"/>
</dbReference>
<dbReference type="GO" id="GO:0003677">
    <property type="term" value="F:DNA binding"/>
    <property type="evidence" value="ECO:0007669"/>
    <property type="project" value="InterPro"/>
</dbReference>
<dbReference type="InterPro" id="IPR007627">
    <property type="entry name" value="RNA_pol_sigma70_r2"/>
</dbReference>
<dbReference type="PANTHER" id="PTHR43133:SF51">
    <property type="entry name" value="RNA POLYMERASE SIGMA FACTOR"/>
    <property type="match status" value="1"/>
</dbReference>
<dbReference type="InterPro" id="IPR013324">
    <property type="entry name" value="RNA_pol_sigma_r3/r4-like"/>
</dbReference>
<dbReference type="GO" id="GO:0006352">
    <property type="term" value="P:DNA-templated transcription initiation"/>
    <property type="evidence" value="ECO:0007669"/>
    <property type="project" value="InterPro"/>
</dbReference>
<dbReference type="InterPro" id="IPR013249">
    <property type="entry name" value="RNA_pol_sigma70_r4_t2"/>
</dbReference>
<keyword evidence="2" id="KW-0805">Transcription regulation</keyword>
<name>A0A3E2BQ51_9BACT</name>
<dbReference type="InterPro" id="IPR014284">
    <property type="entry name" value="RNA_pol_sigma-70_dom"/>
</dbReference>
<feature type="domain" description="RNA polymerase sigma factor 70 region 4 type 2" evidence="6">
    <location>
        <begin position="104"/>
        <end position="156"/>
    </location>
</feature>
<organism evidence="7 8">
    <name type="scientific">Candidatus Saccharicenans subterraneus</name>
    <dbReference type="NCBI Taxonomy" id="2508984"/>
    <lineage>
        <taxon>Bacteria</taxon>
        <taxon>Candidatus Aminicenantota</taxon>
        <taxon>Candidatus Aminicenantia</taxon>
        <taxon>Candidatus Aminicenantales</taxon>
        <taxon>Candidatus Saccharicenantaceae</taxon>
        <taxon>Candidatus Saccharicenans</taxon>
    </lineage>
</organism>
<evidence type="ECO:0000256" key="1">
    <source>
        <dbReference type="ARBA" id="ARBA00010641"/>
    </source>
</evidence>
<dbReference type="EMBL" id="QUAH01000001">
    <property type="protein sequence ID" value="RFT16831.1"/>
    <property type="molecule type" value="Genomic_DNA"/>
</dbReference>
<protein>
    <submittedName>
        <fullName evidence="7">RNA polymerase sigma-54 factor RpoN</fullName>
    </submittedName>
</protein>
<dbReference type="InterPro" id="IPR036388">
    <property type="entry name" value="WH-like_DNA-bd_sf"/>
</dbReference>
<dbReference type="Pfam" id="PF08281">
    <property type="entry name" value="Sigma70_r4_2"/>
    <property type="match status" value="1"/>
</dbReference>
<evidence type="ECO:0000256" key="2">
    <source>
        <dbReference type="ARBA" id="ARBA00023015"/>
    </source>
</evidence>
<dbReference type="PANTHER" id="PTHR43133">
    <property type="entry name" value="RNA POLYMERASE ECF-TYPE SIGMA FACTO"/>
    <property type="match status" value="1"/>
</dbReference>
<keyword evidence="4" id="KW-0804">Transcription</keyword>
<dbReference type="SUPFAM" id="SSF88659">
    <property type="entry name" value="Sigma3 and sigma4 domains of RNA polymerase sigma factors"/>
    <property type="match status" value="1"/>
</dbReference>
<feature type="domain" description="RNA polymerase sigma-70 region 2" evidence="5">
    <location>
        <begin position="2"/>
        <end position="69"/>
    </location>
</feature>
<dbReference type="InterPro" id="IPR039425">
    <property type="entry name" value="RNA_pol_sigma-70-like"/>
</dbReference>
<evidence type="ECO:0000313" key="8">
    <source>
        <dbReference type="Proteomes" id="UP000257323"/>
    </source>
</evidence>
<sequence length="171" mass="19975">MLVKAYQNKVFGLAVNVVHNRETADDLAQEIFLKAYLSLPRFRFESEFGTWLYQIAINHIRDYLRKHKKEKNDLRLDDIPEPGLPEAEASLRMAEQQEAERRRQLLRQKLEEMPEKYRLILSLRDIQGLSYEEIGKILKLSPGTVDSRLHRARRLLRKKLAPVLSQGGGQP</sequence>
<dbReference type="GO" id="GO:0016987">
    <property type="term" value="F:sigma factor activity"/>
    <property type="evidence" value="ECO:0007669"/>
    <property type="project" value="UniProtKB-KW"/>
</dbReference>
<dbReference type="CDD" id="cd06171">
    <property type="entry name" value="Sigma70_r4"/>
    <property type="match status" value="1"/>
</dbReference>
<accession>A0A3E2BQ51</accession>
<dbReference type="NCBIfam" id="TIGR02937">
    <property type="entry name" value="sigma70-ECF"/>
    <property type="match status" value="1"/>
</dbReference>
<evidence type="ECO:0000259" key="5">
    <source>
        <dbReference type="Pfam" id="PF04542"/>
    </source>
</evidence>